<dbReference type="InterPro" id="IPR023170">
    <property type="entry name" value="HhH_base_excis_C"/>
</dbReference>
<protein>
    <recommendedName>
        <fullName evidence="12">HhH-GPD domain-containing protein</fullName>
    </recommendedName>
</protein>
<dbReference type="CDD" id="cd00056">
    <property type="entry name" value="ENDO3c"/>
    <property type="match status" value="1"/>
</dbReference>
<evidence type="ECO:0000256" key="10">
    <source>
        <dbReference type="ARBA" id="ARBA00023295"/>
    </source>
</evidence>
<dbReference type="GO" id="GO:0006284">
    <property type="term" value="P:base-excision repair"/>
    <property type="evidence" value="ECO:0007669"/>
    <property type="project" value="InterPro"/>
</dbReference>
<dbReference type="GO" id="GO:0000701">
    <property type="term" value="F:purine-specific mismatch base pair DNA N-glycosylase activity"/>
    <property type="evidence" value="ECO:0007669"/>
    <property type="project" value="TreeGrafter"/>
</dbReference>
<dbReference type="GO" id="GO:0051536">
    <property type="term" value="F:iron-sulfur cluster binding"/>
    <property type="evidence" value="ECO:0007669"/>
    <property type="project" value="UniProtKB-KW"/>
</dbReference>
<keyword evidence="6" id="KW-0378">Hydrolase</keyword>
<evidence type="ECO:0000256" key="9">
    <source>
        <dbReference type="ARBA" id="ARBA00023204"/>
    </source>
</evidence>
<keyword evidence="9" id="KW-0234">DNA repair</keyword>
<evidence type="ECO:0000313" key="14">
    <source>
        <dbReference type="Proteomes" id="UP000460298"/>
    </source>
</evidence>
<dbReference type="Gene3D" id="1.10.1670.10">
    <property type="entry name" value="Helix-hairpin-Helix base-excision DNA repair enzymes (C-terminal)"/>
    <property type="match status" value="1"/>
</dbReference>
<keyword evidence="10" id="KW-0326">Glycosidase</keyword>
<reference evidence="13 14" key="1">
    <citation type="submission" date="2019-10" db="EMBL/GenBank/DDBJ databases">
        <title>Extracellular Electron Transfer in a Candidatus Methanoperedens spp. Enrichment Culture.</title>
        <authorList>
            <person name="Berger S."/>
            <person name="Rangel Shaw D."/>
            <person name="Berben T."/>
            <person name="In 'T Zandt M."/>
            <person name="Frank J."/>
            <person name="Reimann J."/>
            <person name="Jetten M.S.M."/>
            <person name="Welte C.U."/>
        </authorList>
    </citation>
    <scope>NUCLEOTIDE SEQUENCE [LARGE SCALE GENOMIC DNA]</scope>
    <source>
        <strain evidence="13">SB12</strain>
    </source>
</reference>
<dbReference type="GO" id="GO:0046872">
    <property type="term" value="F:metal ion binding"/>
    <property type="evidence" value="ECO:0007669"/>
    <property type="project" value="UniProtKB-KW"/>
</dbReference>
<evidence type="ECO:0000256" key="6">
    <source>
        <dbReference type="ARBA" id="ARBA00022801"/>
    </source>
</evidence>
<dbReference type="PANTHER" id="PTHR42944:SF1">
    <property type="entry name" value="ADENINE DNA GLYCOSYLASE"/>
    <property type="match status" value="1"/>
</dbReference>
<dbReference type="AlphaFoldDB" id="A0A833H240"/>
<dbReference type="InterPro" id="IPR011257">
    <property type="entry name" value="DNA_glycosylase"/>
</dbReference>
<dbReference type="GO" id="GO:0032357">
    <property type="term" value="F:oxidized purine DNA binding"/>
    <property type="evidence" value="ECO:0007669"/>
    <property type="project" value="TreeGrafter"/>
</dbReference>
<evidence type="ECO:0000256" key="8">
    <source>
        <dbReference type="ARBA" id="ARBA00023014"/>
    </source>
</evidence>
<evidence type="ECO:0000313" key="13">
    <source>
        <dbReference type="EMBL" id="KAB2933019.1"/>
    </source>
</evidence>
<dbReference type="PANTHER" id="PTHR42944">
    <property type="entry name" value="ADENINE DNA GLYCOSYLASE"/>
    <property type="match status" value="1"/>
</dbReference>
<dbReference type="GO" id="GO:0035485">
    <property type="term" value="F:adenine/guanine mispair binding"/>
    <property type="evidence" value="ECO:0007669"/>
    <property type="project" value="TreeGrafter"/>
</dbReference>
<feature type="domain" description="HhH-GPD" evidence="12">
    <location>
        <begin position="66"/>
        <end position="215"/>
    </location>
</feature>
<dbReference type="SUPFAM" id="SSF48150">
    <property type="entry name" value="DNA-glycosylase"/>
    <property type="match status" value="1"/>
</dbReference>
<organism evidence="13 14">
    <name type="scientific">Leptonema illini</name>
    <dbReference type="NCBI Taxonomy" id="183"/>
    <lineage>
        <taxon>Bacteria</taxon>
        <taxon>Pseudomonadati</taxon>
        <taxon>Spirochaetota</taxon>
        <taxon>Spirochaetia</taxon>
        <taxon>Leptospirales</taxon>
        <taxon>Leptospiraceae</taxon>
        <taxon>Leptonema</taxon>
    </lineage>
</organism>
<comment type="caution">
    <text evidence="13">The sequence shown here is derived from an EMBL/GenBank/DDBJ whole genome shotgun (WGS) entry which is preliminary data.</text>
</comment>
<dbReference type="Proteomes" id="UP000460298">
    <property type="component" value="Unassembled WGS sequence"/>
</dbReference>
<keyword evidence="8" id="KW-0411">Iron-sulfur</keyword>
<proteinExistence type="inferred from homology"/>
<dbReference type="EMBL" id="WBUI01000007">
    <property type="protein sequence ID" value="KAB2933019.1"/>
    <property type="molecule type" value="Genomic_DNA"/>
</dbReference>
<dbReference type="InterPro" id="IPR003265">
    <property type="entry name" value="HhH-GPD_domain"/>
</dbReference>
<keyword evidence="5" id="KW-0227">DNA damage</keyword>
<evidence type="ECO:0000259" key="12">
    <source>
        <dbReference type="SMART" id="SM00478"/>
    </source>
</evidence>
<evidence type="ECO:0000256" key="11">
    <source>
        <dbReference type="SAM" id="MobiDB-lite"/>
    </source>
</evidence>
<dbReference type="Gene3D" id="1.10.340.30">
    <property type="entry name" value="Hypothetical protein, domain 2"/>
    <property type="match status" value="1"/>
</dbReference>
<dbReference type="InterPro" id="IPR044298">
    <property type="entry name" value="MIG/MutY"/>
</dbReference>
<comment type="cofactor">
    <cofactor evidence="1">
        <name>[4Fe-4S] cluster</name>
        <dbReference type="ChEBI" id="CHEBI:49883"/>
    </cofactor>
</comment>
<name>A0A833H240_9LEPT</name>
<accession>A0A833H240</accession>
<evidence type="ECO:0000256" key="2">
    <source>
        <dbReference type="ARBA" id="ARBA00002933"/>
    </source>
</evidence>
<evidence type="ECO:0000256" key="7">
    <source>
        <dbReference type="ARBA" id="ARBA00023004"/>
    </source>
</evidence>
<evidence type="ECO:0000256" key="3">
    <source>
        <dbReference type="ARBA" id="ARBA00008343"/>
    </source>
</evidence>
<dbReference type="SMART" id="SM00478">
    <property type="entry name" value="ENDO3c"/>
    <property type="match status" value="1"/>
</dbReference>
<feature type="compositionally biased region" description="Basic and acidic residues" evidence="11">
    <location>
        <begin position="1"/>
        <end position="14"/>
    </location>
</feature>
<evidence type="ECO:0000256" key="5">
    <source>
        <dbReference type="ARBA" id="ARBA00022763"/>
    </source>
</evidence>
<comment type="similarity">
    <text evidence="3">Belongs to the Nth/MutY family.</text>
</comment>
<keyword evidence="4" id="KW-0479">Metal-binding</keyword>
<feature type="region of interest" description="Disordered" evidence="11">
    <location>
        <begin position="1"/>
        <end position="21"/>
    </location>
</feature>
<evidence type="ECO:0000256" key="1">
    <source>
        <dbReference type="ARBA" id="ARBA00001966"/>
    </source>
</evidence>
<sequence>MRRSSHSGENEGGSRGRHSRPILSAADKRRLAILRRALLQFFEEHHRSYPWRRTKNWFHLLMAEMMLRRTRADQVLPVYKEFTDRYRTAADALADGATVREMLRPLGLGWRNEAIFDTLAYLRDNMAVRRLPPEADMSAIPGVGEYSNGMLRSILFTERVPAIDTNVVRILCRFDGLLEKGEMRRSPLIKERAAYLVDTDHPAQVNLSLIDFGALVCTARNPDCEHCPVRRPCRYS</sequence>
<dbReference type="GO" id="GO:0034039">
    <property type="term" value="F:8-oxo-7,8-dihydroguanine DNA N-glycosylase activity"/>
    <property type="evidence" value="ECO:0007669"/>
    <property type="project" value="TreeGrafter"/>
</dbReference>
<dbReference type="GO" id="GO:0006298">
    <property type="term" value="P:mismatch repair"/>
    <property type="evidence" value="ECO:0007669"/>
    <property type="project" value="TreeGrafter"/>
</dbReference>
<keyword evidence="7" id="KW-0408">Iron</keyword>
<evidence type="ECO:0000256" key="4">
    <source>
        <dbReference type="ARBA" id="ARBA00022723"/>
    </source>
</evidence>
<gene>
    <name evidence="13" type="ORF">F9K24_09130</name>
</gene>
<comment type="function">
    <text evidence="2">Adenine glycosylase active on G-A mispairs. MutY also corrects error-prone DNA synthesis past GO lesions which are due to the oxidatively damaged form of guanine: 7,8-dihydro-8-oxoguanine (8-oxo-dGTP).</text>
</comment>